<evidence type="ECO:0000313" key="3">
    <source>
        <dbReference type="Proteomes" id="UP001642260"/>
    </source>
</evidence>
<evidence type="ECO:0000313" key="2">
    <source>
        <dbReference type="EMBL" id="CAH8356558.1"/>
    </source>
</evidence>
<feature type="region of interest" description="Disordered" evidence="1">
    <location>
        <begin position="43"/>
        <end position="70"/>
    </location>
</feature>
<sequence length="70" mass="8047">MQCKHRKQPPQVANGRGKCTSEATLSLEKKMKTKVVEVAVTPVTSRTEEGKRSLQRQRERYEEKEQSNAM</sequence>
<accession>A0ABC8KC71</accession>
<gene>
    <name evidence="2" type="ORF">ERUC_LOCUS22313</name>
</gene>
<organism evidence="2 3">
    <name type="scientific">Eruca vesicaria subsp. sativa</name>
    <name type="common">Garden rocket</name>
    <name type="synonym">Eruca sativa</name>
    <dbReference type="NCBI Taxonomy" id="29727"/>
    <lineage>
        <taxon>Eukaryota</taxon>
        <taxon>Viridiplantae</taxon>
        <taxon>Streptophyta</taxon>
        <taxon>Embryophyta</taxon>
        <taxon>Tracheophyta</taxon>
        <taxon>Spermatophyta</taxon>
        <taxon>Magnoliopsida</taxon>
        <taxon>eudicotyledons</taxon>
        <taxon>Gunneridae</taxon>
        <taxon>Pentapetalae</taxon>
        <taxon>rosids</taxon>
        <taxon>malvids</taxon>
        <taxon>Brassicales</taxon>
        <taxon>Brassicaceae</taxon>
        <taxon>Brassiceae</taxon>
        <taxon>Eruca</taxon>
    </lineage>
</organism>
<name>A0ABC8KC71_ERUVS</name>
<proteinExistence type="predicted"/>
<protein>
    <submittedName>
        <fullName evidence="2">Uncharacterized protein</fullName>
    </submittedName>
</protein>
<dbReference type="EMBL" id="CAKOAT010218487">
    <property type="protein sequence ID" value="CAH8356558.1"/>
    <property type="molecule type" value="Genomic_DNA"/>
</dbReference>
<reference evidence="2 3" key="1">
    <citation type="submission" date="2022-03" db="EMBL/GenBank/DDBJ databases">
        <authorList>
            <person name="Macdonald S."/>
            <person name="Ahmed S."/>
            <person name="Newling K."/>
        </authorList>
    </citation>
    <scope>NUCLEOTIDE SEQUENCE [LARGE SCALE GENOMIC DNA]</scope>
</reference>
<comment type="caution">
    <text evidence="2">The sequence shown here is derived from an EMBL/GenBank/DDBJ whole genome shotgun (WGS) entry which is preliminary data.</text>
</comment>
<keyword evidence="3" id="KW-1185">Reference proteome</keyword>
<dbReference type="AlphaFoldDB" id="A0ABC8KC71"/>
<feature type="compositionally biased region" description="Basic and acidic residues" evidence="1">
    <location>
        <begin position="46"/>
        <end position="70"/>
    </location>
</feature>
<evidence type="ECO:0000256" key="1">
    <source>
        <dbReference type="SAM" id="MobiDB-lite"/>
    </source>
</evidence>
<dbReference type="Proteomes" id="UP001642260">
    <property type="component" value="Unassembled WGS sequence"/>
</dbReference>